<dbReference type="OrthoDB" id="9778547at2"/>
<reference evidence="5 6" key="1">
    <citation type="submission" date="2014-03" db="EMBL/GenBank/DDBJ databases">
        <title>The draft genome sequence of Thalassospira mesophila JCM 18969.</title>
        <authorList>
            <person name="Lai Q."/>
            <person name="Shao Z."/>
        </authorList>
    </citation>
    <scope>NUCLEOTIDE SEQUENCE [LARGE SCALE GENOMIC DNA]</scope>
    <source>
        <strain evidence="5 6">JCM 18969</strain>
    </source>
</reference>
<accession>A0A1Y2KVT9</accession>
<comment type="caution">
    <text evidence="5">The sequence shown here is derived from an EMBL/GenBank/DDBJ whole genome shotgun (WGS) entry which is preliminary data.</text>
</comment>
<feature type="domain" description="ABC transporter" evidence="4">
    <location>
        <begin position="7"/>
        <end position="234"/>
    </location>
</feature>
<evidence type="ECO:0000313" key="5">
    <source>
        <dbReference type="EMBL" id="OSQ36003.1"/>
    </source>
</evidence>
<dbReference type="PANTHER" id="PTHR42939">
    <property type="entry name" value="ABC TRANSPORTER ATP-BINDING PROTEIN ALBC-RELATED"/>
    <property type="match status" value="1"/>
</dbReference>
<gene>
    <name evidence="5" type="ORF">TMES_19470</name>
</gene>
<evidence type="ECO:0000256" key="2">
    <source>
        <dbReference type="ARBA" id="ARBA00022741"/>
    </source>
</evidence>
<dbReference type="PROSITE" id="PS00211">
    <property type="entry name" value="ABC_TRANSPORTER_1"/>
    <property type="match status" value="1"/>
</dbReference>
<dbReference type="GO" id="GO:0016887">
    <property type="term" value="F:ATP hydrolysis activity"/>
    <property type="evidence" value="ECO:0007669"/>
    <property type="project" value="InterPro"/>
</dbReference>
<dbReference type="GO" id="GO:0005524">
    <property type="term" value="F:ATP binding"/>
    <property type="evidence" value="ECO:0007669"/>
    <property type="project" value="UniProtKB-KW"/>
</dbReference>
<proteinExistence type="predicted"/>
<dbReference type="Gene3D" id="3.40.50.300">
    <property type="entry name" value="P-loop containing nucleotide triphosphate hydrolases"/>
    <property type="match status" value="1"/>
</dbReference>
<dbReference type="SMART" id="SM00382">
    <property type="entry name" value="AAA"/>
    <property type="match status" value="1"/>
</dbReference>
<organism evidence="5 6">
    <name type="scientific">Thalassospira mesophila</name>
    <dbReference type="NCBI Taxonomy" id="1293891"/>
    <lineage>
        <taxon>Bacteria</taxon>
        <taxon>Pseudomonadati</taxon>
        <taxon>Pseudomonadota</taxon>
        <taxon>Alphaproteobacteria</taxon>
        <taxon>Rhodospirillales</taxon>
        <taxon>Thalassospiraceae</taxon>
        <taxon>Thalassospira</taxon>
    </lineage>
</organism>
<dbReference type="AlphaFoldDB" id="A0A1Y2KVT9"/>
<dbReference type="InterPro" id="IPR027417">
    <property type="entry name" value="P-loop_NTPase"/>
</dbReference>
<dbReference type="RefSeq" id="WP_085585693.1">
    <property type="nucleotide sequence ID" value="NZ_JFKA01000013.1"/>
</dbReference>
<dbReference type="CDD" id="cd03230">
    <property type="entry name" value="ABC_DR_subfamily_A"/>
    <property type="match status" value="1"/>
</dbReference>
<evidence type="ECO:0000256" key="1">
    <source>
        <dbReference type="ARBA" id="ARBA00022448"/>
    </source>
</evidence>
<keyword evidence="2" id="KW-0547">Nucleotide-binding</keyword>
<dbReference type="InterPro" id="IPR003593">
    <property type="entry name" value="AAA+_ATPase"/>
</dbReference>
<dbReference type="SUPFAM" id="SSF52540">
    <property type="entry name" value="P-loop containing nucleoside triphosphate hydrolases"/>
    <property type="match status" value="1"/>
</dbReference>
<name>A0A1Y2KVT9_9PROT</name>
<dbReference type="PANTHER" id="PTHR42939:SF1">
    <property type="entry name" value="ABC TRANSPORTER ATP-BINDING PROTEIN ALBC-RELATED"/>
    <property type="match status" value="1"/>
</dbReference>
<dbReference type="STRING" id="1293891.TMES_19470"/>
<dbReference type="Proteomes" id="UP000193391">
    <property type="component" value="Unassembled WGS sequence"/>
</dbReference>
<dbReference type="EMBL" id="JFKA01000013">
    <property type="protein sequence ID" value="OSQ36003.1"/>
    <property type="molecule type" value="Genomic_DNA"/>
</dbReference>
<keyword evidence="1" id="KW-0813">Transport</keyword>
<protein>
    <submittedName>
        <fullName evidence="5">ABC transporter ATP-binding protein</fullName>
    </submittedName>
</protein>
<keyword evidence="6" id="KW-1185">Reference proteome</keyword>
<evidence type="ECO:0000256" key="3">
    <source>
        <dbReference type="ARBA" id="ARBA00022840"/>
    </source>
</evidence>
<keyword evidence="3 5" id="KW-0067">ATP-binding</keyword>
<dbReference type="Pfam" id="PF00005">
    <property type="entry name" value="ABC_tran"/>
    <property type="match status" value="1"/>
</dbReference>
<dbReference type="PROSITE" id="PS50893">
    <property type="entry name" value="ABC_TRANSPORTER_2"/>
    <property type="match status" value="1"/>
</dbReference>
<dbReference type="InterPro" id="IPR017871">
    <property type="entry name" value="ABC_transporter-like_CS"/>
</dbReference>
<evidence type="ECO:0000259" key="4">
    <source>
        <dbReference type="PROSITE" id="PS50893"/>
    </source>
</evidence>
<sequence>MPDKQTVCVQGVTKTFDTQHALENLTLSVGAGESLALLGHNGAGKTTLMKLVLGLIRPDAGKVRILGVDPAGSGATEIRQNLGYLPENIAFYPALSGAETLAFYARLKRQPVADCARLLDRVGLGDAARKKVGAYSKGMRQRLGLAQALIGNPRVLLLDEPTTGLDPELRHSFYNIVRELEDDGVSVILSSHALTELEAHTRKIAILRKGHLIAAGTLGELRDQANLPIHIRLNSHQAAGFSDIASSLPAGITQRPINGHAIELALPPTRKVEMLRYLVGNVPEFDDLDITQPTLADLYLHFQNRSTPS</sequence>
<dbReference type="InterPro" id="IPR051782">
    <property type="entry name" value="ABC_Transporter_VariousFunc"/>
</dbReference>
<dbReference type="InterPro" id="IPR003439">
    <property type="entry name" value="ABC_transporter-like_ATP-bd"/>
</dbReference>
<evidence type="ECO:0000313" key="6">
    <source>
        <dbReference type="Proteomes" id="UP000193391"/>
    </source>
</evidence>